<dbReference type="AlphaFoldDB" id="A0A917EER8"/>
<sequence length="89" mass="10098">MAKTVQEHFEECKQIDQIVDQANALLTKVRNELVIARAVLEALSEYQHPKLAMAVPYQFRQDLGDKHVTPRTVIDAEITRINALLGDRA</sequence>
<evidence type="ECO:0000313" key="2">
    <source>
        <dbReference type="Proteomes" id="UP000612855"/>
    </source>
</evidence>
<comment type="caution">
    <text evidence="1">The sequence shown here is derived from an EMBL/GenBank/DDBJ whole genome shotgun (WGS) entry which is preliminary data.</text>
</comment>
<proteinExistence type="predicted"/>
<protein>
    <submittedName>
        <fullName evidence="1">Uncharacterized protein</fullName>
    </submittedName>
</protein>
<organism evidence="1 2">
    <name type="scientific">Primorskyibacter flagellatus</name>
    <dbReference type="NCBI Taxonomy" id="1387277"/>
    <lineage>
        <taxon>Bacteria</taxon>
        <taxon>Pseudomonadati</taxon>
        <taxon>Pseudomonadota</taxon>
        <taxon>Alphaproteobacteria</taxon>
        <taxon>Rhodobacterales</taxon>
        <taxon>Roseobacteraceae</taxon>
        <taxon>Primorskyibacter</taxon>
    </lineage>
</organism>
<reference evidence="2" key="1">
    <citation type="journal article" date="2019" name="Int. J. Syst. Evol. Microbiol.">
        <title>The Global Catalogue of Microorganisms (GCM) 10K type strain sequencing project: providing services to taxonomists for standard genome sequencing and annotation.</title>
        <authorList>
            <consortium name="The Broad Institute Genomics Platform"/>
            <consortium name="The Broad Institute Genome Sequencing Center for Infectious Disease"/>
            <person name="Wu L."/>
            <person name="Ma J."/>
        </authorList>
    </citation>
    <scope>NUCLEOTIDE SEQUENCE [LARGE SCALE GENOMIC DNA]</scope>
    <source>
        <strain evidence="2">CGMCC 1.12664</strain>
    </source>
</reference>
<dbReference type="EMBL" id="BMFJ01000001">
    <property type="protein sequence ID" value="GGE30210.1"/>
    <property type="molecule type" value="Genomic_DNA"/>
</dbReference>
<keyword evidence="2" id="KW-1185">Reference proteome</keyword>
<evidence type="ECO:0000313" key="1">
    <source>
        <dbReference type="EMBL" id="GGE30210.1"/>
    </source>
</evidence>
<gene>
    <name evidence="1" type="ORF">GCM10011360_17830</name>
</gene>
<accession>A0A917EER8</accession>
<dbReference type="RefSeq" id="WP_188477298.1">
    <property type="nucleotide sequence ID" value="NZ_BMFJ01000001.1"/>
</dbReference>
<dbReference type="Proteomes" id="UP000612855">
    <property type="component" value="Unassembled WGS sequence"/>
</dbReference>
<name>A0A917EER8_9RHOB</name>